<accession>A0A0A9GS90</accession>
<reference evidence="1" key="2">
    <citation type="journal article" date="2015" name="Data Brief">
        <title>Shoot transcriptome of the giant reed, Arundo donax.</title>
        <authorList>
            <person name="Barrero R.A."/>
            <person name="Guerrero F.D."/>
            <person name="Moolhuijzen P."/>
            <person name="Goolsby J.A."/>
            <person name="Tidwell J."/>
            <person name="Bellgard S.E."/>
            <person name="Bellgard M.I."/>
        </authorList>
    </citation>
    <scope>NUCLEOTIDE SEQUENCE</scope>
    <source>
        <tissue evidence="1">Shoot tissue taken approximately 20 cm above the soil surface</tissue>
    </source>
</reference>
<dbReference type="EMBL" id="GBRH01171607">
    <property type="protein sequence ID" value="JAE26289.1"/>
    <property type="molecule type" value="Transcribed_RNA"/>
</dbReference>
<organism evidence="1">
    <name type="scientific">Arundo donax</name>
    <name type="common">Giant reed</name>
    <name type="synonym">Donax arundinaceus</name>
    <dbReference type="NCBI Taxonomy" id="35708"/>
    <lineage>
        <taxon>Eukaryota</taxon>
        <taxon>Viridiplantae</taxon>
        <taxon>Streptophyta</taxon>
        <taxon>Embryophyta</taxon>
        <taxon>Tracheophyta</taxon>
        <taxon>Spermatophyta</taxon>
        <taxon>Magnoliopsida</taxon>
        <taxon>Liliopsida</taxon>
        <taxon>Poales</taxon>
        <taxon>Poaceae</taxon>
        <taxon>PACMAD clade</taxon>
        <taxon>Arundinoideae</taxon>
        <taxon>Arundineae</taxon>
        <taxon>Arundo</taxon>
    </lineage>
</organism>
<sequence>MTLSSETYRHKCCINVTDIPVELGSQTNQSLLHQCEPRRYHTGNITRQRIRETM</sequence>
<reference evidence="1" key="1">
    <citation type="submission" date="2014-09" db="EMBL/GenBank/DDBJ databases">
        <authorList>
            <person name="Magalhaes I.L.F."/>
            <person name="Oliveira U."/>
            <person name="Santos F.R."/>
            <person name="Vidigal T.H.D.A."/>
            <person name="Brescovit A.D."/>
            <person name="Santos A.J."/>
        </authorList>
    </citation>
    <scope>NUCLEOTIDE SEQUENCE</scope>
    <source>
        <tissue evidence="1">Shoot tissue taken approximately 20 cm above the soil surface</tissue>
    </source>
</reference>
<name>A0A0A9GS90_ARUDO</name>
<proteinExistence type="predicted"/>
<protein>
    <submittedName>
        <fullName evidence="1">Uncharacterized protein</fullName>
    </submittedName>
</protein>
<evidence type="ECO:0000313" key="1">
    <source>
        <dbReference type="EMBL" id="JAE26289.1"/>
    </source>
</evidence>
<dbReference type="AlphaFoldDB" id="A0A0A9GS90"/>